<accession>A0A6M4Y935</accession>
<reference evidence="1 2" key="1">
    <citation type="submission" date="2019-03" db="EMBL/GenBank/DDBJ databases">
        <title>Novel transposon Tn6433 accelerates the dissemination of tet(E) in Aeromonas from aerobic biofilm under oxytetracycline stress.</title>
        <authorList>
            <person name="Shi Y."/>
            <person name="Tian Z."/>
            <person name="Zhang Y."/>
            <person name="Zhang H."/>
            <person name="Yang M."/>
        </authorList>
    </citation>
    <scope>NUCLEOTIDE SEQUENCE [LARGE SCALE GENOMIC DNA]</scope>
    <source>
        <strain evidence="1 2">T0.1-19</strain>
    </source>
</reference>
<organism evidence="1 2">
    <name type="scientific">Aeromonas media</name>
    <dbReference type="NCBI Taxonomy" id="651"/>
    <lineage>
        <taxon>Bacteria</taxon>
        <taxon>Pseudomonadati</taxon>
        <taxon>Pseudomonadota</taxon>
        <taxon>Gammaproteobacteria</taxon>
        <taxon>Aeromonadales</taxon>
        <taxon>Aeromonadaceae</taxon>
        <taxon>Aeromonas</taxon>
    </lineage>
</organism>
<evidence type="ECO:0000313" key="1">
    <source>
        <dbReference type="EMBL" id="QJT21550.1"/>
    </source>
</evidence>
<sequence length="68" mass="7839">MFCLATNEIAQTGLSSLPPVIYYSEQLFSFPNPKCRLHLGLADRQAKGVQFVHRTHINHHHCELFYLV</sequence>
<gene>
    <name evidence="1" type="ORF">E4184_08975</name>
</gene>
<dbReference type="AlphaFoldDB" id="A0A6M4Y935"/>
<dbReference type="EMBL" id="CP038441">
    <property type="protein sequence ID" value="QJT21550.1"/>
    <property type="molecule type" value="Genomic_DNA"/>
</dbReference>
<name>A0A6M4Y935_AERME</name>
<protein>
    <submittedName>
        <fullName evidence="1">Uncharacterized protein</fullName>
    </submittedName>
</protein>
<evidence type="ECO:0000313" key="2">
    <source>
        <dbReference type="Proteomes" id="UP000501427"/>
    </source>
</evidence>
<dbReference type="Proteomes" id="UP000501427">
    <property type="component" value="Chromosome"/>
</dbReference>
<proteinExistence type="predicted"/>